<dbReference type="Proteomes" id="UP000515151">
    <property type="component" value="Chromosome 4"/>
</dbReference>
<evidence type="ECO:0000256" key="1">
    <source>
        <dbReference type="ARBA" id="ARBA00008056"/>
    </source>
</evidence>
<evidence type="ECO:0000313" key="7">
    <source>
        <dbReference type="RefSeq" id="XP_031393851.1"/>
    </source>
</evidence>
<keyword evidence="2 4" id="KW-0479">Metal-binding</keyword>
<dbReference type="InterPro" id="IPR005123">
    <property type="entry name" value="Oxoglu/Fe-dep_dioxygenase_dom"/>
</dbReference>
<dbReference type="AlphaFoldDB" id="A0A6P8DKC4"/>
<dbReference type="InterPro" id="IPR026992">
    <property type="entry name" value="DIOX_N"/>
</dbReference>
<dbReference type="PANTHER" id="PTHR47991">
    <property type="entry name" value="OXOGLUTARATE/IRON-DEPENDENT DIOXYGENASE"/>
    <property type="match status" value="1"/>
</dbReference>
<dbReference type="PROSITE" id="PS51471">
    <property type="entry name" value="FE2OG_OXY"/>
    <property type="match status" value="1"/>
</dbReference>
<comment type="similarity">
    <text evidence="1 4">Belongs to the iron/ascorbate-dependent oxidoreductase family.</text>
</comment>
<dbReference type="InterPro" id="IPR027443">
    <property type="entry name" value="IPNS-like_sf"/>
</dbReference>
<keyword evidence="3 4" id="KW-0408">Iron</keyword>
<keyword evidence="6" id="KW-1185">Reference proteome</keyword>
<evidence type="ECO:0000256" key="2">
    <source>
        <dbReference type="ARBA" id="ARBA00022723"/>
    </source>
</evidence>
<evidence type="ECO:0000256" key="4">
    <source>
        <dbReference type="RuleBase" id="RU003682"/>
    </source>
</evidence>
<sequence>MAAHTQMAKLGTSLLVPWVQDLAKDKLGVVPERYVRTDQDPVIIPDSASLPQVPVIDLQKLSSGDSIDSELQRLHHACKEWGFFQGSPNTSCYSKNAGSFRCNNSVLNSSENSTAQRPHLINHGMSDSLLEDVKSGILEFFNLPMDEKKKFWQVPGVLEGFGQAFVVSEQQKLEWADAFYMITLPTYLRKPHLFPKLPQPFRDTLETYSAETKNLAVRILNLMAKALGMEAKEIDELFNDGWQGMRMNYYPPCPQPELVMGLNPHSDAGALTLLLQVNEIEGLQIRKDGMWVPVKPLPNAFVVNIGDTMEMVSNGIYRSIEHRGTVNGLKERISMATFYSPSMDAEIGPAPSLVTPESPALFRRISVVEHLKGYFSGELRGKAYLDTMRI</sequence>
<name>A0A6P8DKC4_PUNGR</name>
<dbReference type="Pfam" id="PF14226">
    <property type="entry name" value="DIOX_N"/>
    <property type="match status" value="2"/>
</dbReference>
<reference evidence="6" key="1">
    <citation type="journal article" date="2020" name="Plant Biotechnol. J.">
        <title>The pomegranate (Punica granatum L.) draft genome dissects genetic divergence between soft- and hard-seeded cultivars.</title>
        <authorList>
            <person name="Luo X."/>
            <person name="Li H."/>
            <person name="Wu Z."/>
            <person name="Yao W."/>
            <person name="Zhao P."/>
            <person name="Cao D."/>
            <person name="Yu H."/>
            <person name="Li K."/>
            <person name="Poudel K."/>
            <person name="Zhao D."/>
            <person name="Zhang F."/>
            <person name="Xia X."/>
            <person name="Chen L."/>
            <person name="Wang Q."/>
            <person name="Jing D."/>
            <person name="Cao S."/>
        </authorList>
    </citation>
    <scope>NUCLEOTIDE SEQUENCE [LARGE SCALE GENOMIC DNA]</scope>
    <source>
        <strain evidence="6">cv. Tunisia</strain>
    </source>
</reference>
<protein>
    <submittedName>
        <fullName evidence="7">Protein SRG1-like isoform X1</fullName>
    </submittedName>
</protein>
<dbReference type="Gene3D" id="2.60.120.330">
    <property type="entry name" value="B-lactam Antibiotic, Isopenicillin N Synthase, Chain"/>
    <property type="match status" value="1"/>
</dbReference>
<dbReference type="GO" id="GO:0046872">
    <property type="term" value="F:metal ion binding"/>
    <property type="evidence" value="ECO:0007669"/>
    <property type="project" value="UniProtKB-KW"/>
</dbReference>
<proteinExistence type="inferred from homology"/>
<dbReference type="SUPFAM" id="SSF51197">
    <property type="entry name" value="Clavaminate synthase-like"/>
    <property type="match status" value="2"/>
</dbReference>
<dbReference type="GeneID" id="116205392"/>
<evidence type="ECO:0000259" key="5">
    <source>
        <dbReference type="PROSITE" id="PS51471"/>
    </source>
</evidence>
<gene>
    <name evidence="7" type="primary">LOC116205392</name>
</gene>
<dbReference type="InterPro" id="IPR050295">
    <property type="entry name" value="Plant_2OG-oxidoreductases"/>
</dbReference>
<dbReference type="GO" id="GO:0016491">
    <property type="term" value="F:oxidoreductase activity"/>
    <property type="evidence" value="ECO:0007669"/>
    <property type="project" value="UniProtKB-KW"/>
</dbReference>
<organism evidence="6 7">
    <name type="scientific">Punica granatum</name>
    <name type="common">Pomegranate</name>
    <dbReference type="NCBI Taxonomy" id="22663"/>
    <lineage>
        <taxon>Eukaryota</taxon>
        <taxon>Viridiplantae</taxon>
        <taxon>Streptophyta</taxon>
        <taxon>Embryophyta</taxon>
        <taxon>Tracheophyta</taxon>
        <taxon>Spermatophyta</taxon>
        <taxon>Magnoliopsida</taxon>
        <taxon>eudicotyledons</taxon>
        <taxon>Gunneridae</taxon>
        <taxon>Pentapetalae</taxon>
        <taxon>rosids</taxon>
        <taxon>malvids</taxon>
        <taxon>Myrtales</taxon>
        <taxon>Lythraceae</taxon>
        <taxon>Punica</taxon>
    </lineage>
</organism>
<reference evidence="7" key="2">
    <citation type="submission" date="2025-08" db="UniProtKB">
        <authorList>
            <consortium name="RefSeq"/>
        </authorList>
    </citation>
    <scope>IDENTIFICATION</scope>
    <source>
        <tissue evidence="7">Leaf</tissue>
    </source>
</reference>
<keyword evidence="4" id="KW-0560">Oxidoreductase</keyword>
<dbReference type="InterPro" id="IPR044861">
    <property type="entry name" value="IPNS-like_FE2OG_OXY"/>
</dbReference>
<dbReference type="RefSeq" id="XP_031393851.1">
    <property type="nucleotide sequence ID" value="XM_031537991.1"/>
</dbReference>
<accession>A0A6P8DKC4</accession>
<evidence type="ECO:0000313" key="6">
    <source>
        <dbReference type="Proteomes" id="UP000515151"/>
    </source>
</evidence>
<dbReference type="Pfam" id="PF03171">
    <property type="entry name" value="2OG-FeII_Oxy"/>
    <property type="match status" value="1"/>
</dbReference>
<evidence type="ECO:0000256" key="3">
    <source>
        <dbReference type="ARBA" id="ARBA00023004"/>
    </source>
</evidence>
<dbReference type="OrthoDB" id="288590at2759"/>
<feature type="domain" description="Fe2OG dioxygenase" evidence="5">
    <location>
        <begin position="241"/>
        <end position="341"/>
    </location>
</feature>